<keyword evidence="4" id="KW-1185">Reference proteome</keyword>
<evidence type="ECO:0000256" key="1">
    <source>
        <dbReference type="SAM" id="MobiDB-lite"/>
    </source>
</evidence>
<feature type="region of interest" description="Disordered" evidence="1">
    <location>
        <begin position="59"/>
        <end position="88"/>
    </location>
</feature>
<keyword evidence="2" id="KW-0732">Signal</keyword>
<dbReference type="Proteomes" id="UP001152622">
    <property type="component" value="Chromosome 24"/>
</dbReference>
<sequence>MEPKTMVFTLLLVPWVVCYAGKAQDRSLLYKHTPAGEDVSHHAAVFMEAKKPKTKFISIPESDSSHLPADEPESTPAAVAKDDADHIT</sequence>
<feature type="signal peptide" evidence="2">
    <location>
        <begin position="1"/>
        <end position="20"/>
    </location>
</feature>
<protein>
    <submittedName>
        <fullName evidence="3">Uncharacterized protein</fullName>
    </submittedName>
</protein>
<accession>A0A9Q1E6W7</accession>
<feature type="chain" id="PRO_5040156232" evidence="2">
    <location>
        <begin position="21"/>
        <end position="88"/>
    </location>
</feature>
<evidence type="ECO:0000313" key="4">
    <source>
        <dbReference type="Proteomes" id="UP001152622"/>
    </source>
</evidence>
<gene>
    <name evidence="3" type="ORF">SKAU_G00422590</name>
</gene>
<name>A0A9Q1E6W7_SYNKA</name>
<evidence type="ECO:0000256" key="2">
    <source>
        <dbReference type="SAM" id="SignalP"/>
    </source>
</evidence>
<reference evidence="3" key="1">
    <citation type="journal article" date="2023" name="Science">
        <title>Genome structures resolve the early diversification of teleost fishes.</title>
        <authorList>
            <person name="Parey E."/>
            <person name="Louis A."/>
            <person name="Montfort J."/>
            <person name="Bouchez O."/>
            <person name="Roques C."/>
            <person name="Iampietro C."/>
            <person name="Lluch J."/>
            <person name="Castinel A."/>
            <person name="Donnadieu C."/>
            <person name="Desvignes T."/>
            <person name="Floi Bucao C."/>
            <person name="Jouanno E."/>
            <person name="Wen M."/>
            <person name="Mejri S."/>
            <person name="Dirks R."/>
            <person name="Jansen H."/>
            <person name="Henkel C."/>
            <person name="Chen W.J."/>
            <person name="Zahm M."/>
            <person name="Cabau C."/>
            <person name="Klopp C."/>
            <person name="Thompson A.W."/>
            <person name="Robinson-Rechavi M."/>
            <person name="Braasch I."/>
            <person name="Lecointre G."/>
            <person name="Bobe J."/>
            <person name="Postlethwait J.H."/>
            <person name="Berthelot C."/>
            <person name="Roest Crollius H."/>
            <person name="Guiguen Y."/>
        </authorList>
    </citation>
    <scope>NUCLEOTIDE SEQUENCE</scope>
    <source>
        <strain evidence="3">WJC10195</strain>
    </source>
</reference>
<dbReference type="AlphaFoldDB" id="A0A9Q1E6W7"/>
<proteinExistence type="predicted"/>
<evidence type="ECO:0000313" key="3">
    <source>
        <dbReference type="EMBL" id="KAJ8333363.1"/>
    </source>
</evidence>
<comment type="caution">
    <text evidence="3">The sequence shown here is derived from an EMBL/GenBank/DDBJ whole genome shotgun (WGS) entry which is preliminary data.</text>
</comment>
<dbReference type="EMBL" id="JAINUF010000024">
    <property type="protein sequence ID" value="KAJ8333363.1"/>
    <property type="molecule type" value="Genomic_DNA"/>
</dbReference>
<organism evidence="3 4">
    <name type="scientific">Synaphobranchus kaupii</name>
    <name type="common">Kaup's arrowtooth eel</name>
    <dbReference type="NCBI Taxonomy" id="118154"/>
    <lineage>
        <taxon>Eukaryota</taxon>
        <taxon>Metazoa</taxon>
        <taxon>Chordata</taxon>
        <taxon>Craniata</taxon>
        <taxon>Vertebrata</taxon>
        <taxon>Euteleostomi</taxon>
        <taxon>Actinopterygii</taxon>
        <taxon>Neopterygii</taxon>
        <taxon>Teleostei</taxon>
        <taxon>Anguilliformes</taxon>
        <taxon>Synaphobranchidae</taxon>
        <taxon>Synaphobranchus</taxon>
    </lineage>
</organism>